<organism evidence="2 3">
    <name type="scientific">Bosea caraganae</name>
    <dbReference type="NCBI Taxonomy" id="2763117"/>
    <lineage>
        <taxon>Bacteria</taxon>
        <taxon>Pseudomonadati</taxon>
        <taxon>Pseudomonadota</taxon>
        <taxon>Alphaproteobacteria</taxon>
        <taxon>Hyphomicrobiales</taxon>
        <taxon>Boseaceae</taxon>
        <taxon>Bosea</taxon>
    </lineage>
</organism>
<keyword evidence="3" id="KW-1185">Reference proteome</keyword>
<feature type="signal peptide" evidence="1">
    <location>
        <begin position="1"/>
        <end position="21"/>
    </location>
</feature>
<feature type="chain" id="PRO_5030068596" evidence="1">
    <location>
        <begin position="22"/>
        <end position="85"/>
    </location>
</feature>
<dbReference type="Proteomes" id="UP000255207">
    <property type="component" value="Unassembled WGS sequence"/>
</dbReference>
<keyword evidence="1" id="KW-0732">Signal</keyword>
<evidence type="ECO:0000313" key="2">
    <source>
        <dbReference type="EMBL" id="RDJ29489.1"/>
    </source>
</evidence>
<protein>
    <submittedName>
        <fullName evidence="2">Uncharacterized protein</fullName>
    </submittedName>
</protein>
<name>A0A370LCB0_9HYPH</name>
<evidence type="ECO:0000313" key="3">
    <source>
        <dbReference type="Proteomes" id="UP000255207"/>
    </source>
</evidence>
<dbReference type="EMBL" id="QQTP01000001">
    <property type="protein sequence ID" value="RDJ29489.1"/>
    <property type="molecule type" value="Genomic_DNA"/>
</dbReference>
<dbReference type="AlphaFoldDB" id="A0A370LCB0"/>
<sequence length="85" mass="8819">MKAVALVAVLAGLLVSQSAVGQDGCKAATQSCSQMNKTCESRCQAAANNAARCIAICTSTQETCRSTGVWKTGMSAGCWRTNNRS</sequence>
<proteinExistence type="predicted"/>
<comment type="caution">
    <text evidence="2">The sequence shown here is derived from an EMBL/GenBank/DDBJ whole genome shotgun (WGS) entry which is preliminary data.</text>
</comment>
<accession>A0A370LCB0</accession>
<reference evidence="3" key="1">
    <citation type="submission" date="2018-07" db="EMBL/GenBank/DDBJ databases">
        <authorList>
            <person name="Safronova V.I."/>
            <person name="Chirak E.R."/>
            <person name="Sazanova A.L."/>
        </authorList>
    </citation>
    <scope>NUCLEOTIDE SEQUENCE [LARGE SCALE GENOMIC DNA]</scope>
    <source>
        <strain evidence="3">RCAM04685</strain>
    </source>
</reference>
<evidence type="ECO:0000256" key="1">
    <source>
        <dbReference type="SAM" id="SignalP"/>
    </source>
</evidence>
<gene>
    <name evidence="2" type="ORF">DWE98_02780</name>
</gene>
<dbReference type="RefSeq" id="WP_114827608.1">
    <property type="nucleotide sequence ID" value="NZ_QQTO01000019.1"/>
</dbReference>